<dbReference type="SUPFAM" id="SSF52540">
    <property type="entry name" value="P-loop containing nucleoside triphosphate hydrolases"/>
    <property type="match status" value="2"/>
</dbReference>
<sequence length="241" mass="25463">MRTLVLGGARSGKSAWAESLFDGHRPSGSQGDPIAVDYVATARPWPGADGFDADFAARIAGHRDRRPAHWRTVDDVDAVEALRRPLSPHVLLDDVGTWLTGVFDREGLWDLPRGSVAPWTDELVAAVRDWPGAGPATGTSARSSTAPFAGFSTGSSTSPSAGSGDGSPAVADVPGESGETRDVVKREPHLVMVTPEVGMGVIPEHRSGRLFRDEIGLLNGRLAEVCDQVVLVVAGMPLRLK</sequence>
<evidence type="ECO:0000256" key="16">
    <source>
        <dbReference type="ARBA" id="ARBA00029570"/>
    </source>
</evidence>
<comment type="catalytic activity">
    <reaction evidence="3">
        <text>adenosylcob(III)inamide + GTP = adenosylcob(III)inamide phosphate + GDP + H(+)</text>
        <dbReference type="Rhea" id="RHEA:15765"/>
        <dbReference type="ChEBI" id="CHEBI:2480"/>
        <dbReference type="ChEBI" id="CHEBI:15378"/>
        <dbReference type="ChEBI" id="CHEBI:37565"/>
        <dbReference type="ChEBI" id="CHEBI:58189"/>
        <dbReference type="ChEBI" id="CHEBI:58502"/>
        <dbReference type="EC" id="2.7.1.156"/>
    </reaction>
</comment>
<protein>
    <recommendedName>
        <fullName evidence="16">Adenosylcobinamide kinase</fullName>
        <ecNumber evidence="8">2.7.1.156</ecNumber>
        <ecNumber evidence="9">2.7.7.62</ecNumber>
    </recommendedName>
    <alternativeName>
        <fullName evidence="17">Adenosylcobinamide-phosphate guanylyltransferase</fullName>
    </alternativeName>
</protein>
<reference evidence="19 20" key="1">
    <citation type="journal article" date="2024" name="Fungal Genet. Biol.">
        <title>The porcine skin microbiome exhibits broad fungal antagonism.</title>
        <authorList>
            <person name="De La Cruz K.F."/>
            <person name="Townsend E.C."/>
            <person name="Alex Cheong J.Z."/>
            <person name="Salamzade R."/>
            <person name="Liu A."/>
            <person name="Sandstrom S."/>
            <person name="Davila E."/>
            <person name="Huang L."/>
            <person name="Xu K.H."/>
            <person name="Wu S.Y."/>
            <person name="Meudt J.J."/>
            <person name="Shanmuganayagam D."/>
            <person name="Gibson A.L.F."/>
            <person name="Kalan L.R."/>
        </authorList>
    </citation>
    <scope>NUCLEOTIDE SEQUENCE [LARGE SCALE GENOMIC DNA]</scope>
    <source>
        <strain evidence="19 20">LK2569</strain>
    </source>
</reference>
<dbReference type="GO" id="GO:0043752">
    <property type="term" value="F:adenosylcobinamide kinase activity"/>
    <property type="evidence" value="ECO:0007669"/>
    <property type="project" value="UniProtKB-EC"/>
</dbReference>
<evidence type="ECO:0000256" key="1">
    <source>
        <dbReference type="ARBA" id="ARBA00000312"/>
    </source>
</evidence>
<dbReference type="InterPro" id="IPR003203">
    <property type="entry name" value="CobU/CobP"/>
</dbReference>
<gene>
    <name evidence="19" type="ORF">VVR64_01055</name>
</gene>
<evidence type="ECO:0000256" key="12">
    <source>
        <dbReference type="ARBA" id="ARBA00022741"/>
    </source>
</evidence>
<dbReference type="InterPro" id="IPR027417">
    <property type="entry name" value="P-loop_NTPase"/>
</dbReference>
<evidence type="ECO:0000256" key="15">
    <source>
        <dbReference type="ARBA" id="ARBA00023134"/>
    </source>
</evidence>
<evidence type="ECO:0000256" key="17">
    <source>
        <dbReference type="ARBA" id="ARBA00030571"/>
    </source>
</evidence>
<dbReference type="EC" id="2.7.7.62" evidence="9"/>
<evidence type="ECO:0000256" key="2">
    <source>
        <dbReference type="ARBA" id="ARBA00000711"/>
    </source>
</evidence>
<dbReference type="CDD" id="cd00544">
    <property type="entry name" value="CobU"/>
    <property type="match status" value="1"/>
</dbReference>
<accession>A0ABV3UQQ5</accession>
<evidence type="ECO:0000256" key="11">
    <source>
        <dbReference type="ARBA" id="ARBA00022679"/>
    </source>
</evidence>
<evidence type="ECO:0000256" key="4">
    <source>
        <dbReference type="ARBA" id="ARBA00003889"/>
    </source>
</evidence>
<dbReference type="PANTHER" id="PTHR34848">
    <property type="match status" value="1"/>
</dbReference>
<evidence type="ECO:0000313" key="20">
    <source>
        <dbReference type="Proteomes" id="UP001558353"/>
    </source>
</evidence>
<evidence type="ECO:0000256" key="7">
    <source>
        <dbReference type="ARBA" id="ARBA00007490"/>
    </source>
</evidence>
<evidence type="ECO:0000256" key="14">
    <source>
        <dbReference type="ARBA" id="ARBA00022840"/>
    </source>
</evidence>
<comment type="catalytic activity">
    <reaction evidence="1">
        <text>adenosylcob(III)inamide + ATP = adenosylcob(III)inamide phosphate + ADP + H(+)</text>
        <dbReference type="Rhea" id="RHEA:15769"/>
        <dbReference type="ChEBI" id="CHEBI:2480"/>
        <dbReference type="ChEBI" id="CHEBI:15378"/>
        <dbReference type="ChEBI" id="CHEBI:30616"/>
        <dbReference type="ChEBI" id="CHEBI:58502"/>
        <dbReference type="ChEBI" id="CHEBI:456216"/>
        <dbReference type="EC" id="2.7.1.156"/>
    </reaction>
</comment>
<dbReference type="RefSeq" id="WP_338122270.1">
    <property type="nucleotide sequence ID" value="NZ_JABAGA010000003.1"/>
</dbReference>
<dbReference type="PANTHER" id="PTHR34848:SF1">
    <property type="entry name" value="BIFUNCTIONAL ADENOSYLCOBALAMIN BIOSYNTHESIS PROTEIN COBU"/>
    <property type="match status" value="1"/>
</dbReference>
<evidence type="ECO:0000256" key="18">
    <source>
        <dbReference type="SAM" id="MobiDB-lite"/>
    </source>
</evidence>
<keyword evidence="13 19" id="KW-0418">Kinase</keyword>
<keyword evidence="15" id="KW-0342">GTP-binding</keyword>
<dbReference type="Pfam" id="PF02283">
    <property type="entry name" value="CobU"/>
    <property type="match status" value="2"/>
</dbReference>
<keyword evidence="20" id="KW-1185">Reference proteome</keyword>
<evidence type="ECO:0000313" key="19">
    <source>
        <dbReference type="EMBL" id="MEX3527659.1"/>
    </source>
</evidence>
<feature type="region of interest" description="Disordered" evidence="18">
    <location>
        <begin position="134"/>
        <end position="185"/>
    </location>
</feature>
<comment type="caution">
    <text evidence="19">The sequence shown here is derived from an EMBL/GenBank/DDBJ whole genome shotgun (WGS) entry which is preliminary data.</text>
</comment>
<keyword evidence="14" id="KW-0067">ATP-binding</keyword>
<evidence type="ECO:0000256" key="3">
    <source>
        <dbReference type="ARBA" id="ARBA00001522"/>
    </source>
</evidence>
<evidence type="ECO:0000256" key="13">
    <source>
        <dbReference type="ARBA" id="ARBA00022777"/>
    </source>
</evidence>
<dbReference type="EC" id="2.7.1.156" evidence="8"/>
<dbReference type="Gene3D" id="3.40.50.300">
    <property type="entry name" value="P-loop containing nucleotide triphosphate hydrolases"/>
    <property type="match status" value="1"/>
</dbReference>
<keyword evidence="11 19" id="KW-0808">Transferase</keyword>
<feature type="compositionally biased region" description="Polar residues" evidence="18">
    <location>
        <begin position="137"/>
        <end position="146"/>
    </location>
</feature>
<evidence type="ECO:0000256" key="10">
    <source>
        <dbReference type="ARBA" id="ARBA00022573"/>
    </source>
</evidence>
<keyword evidence="10" id="KW-0169">Cobalamin biosynthesis</keyword>
<comment type="similarity">
    <text evidence="7">Belongs to the CobU/CobP family.</text>
</comment>
<keyword evidence="12" id="KW-0547">Nucleotide-binding</keyword>
<evidence type="ECO:0000256" key="9">
    <source>
        <dbReference type="ARBA" id="ARBA00012523"/>
    </source>
</evidence>
<dbReference type="EMBL" id="JAYWMA010000001">
    <property type="protein sequence ID" value="MEX3527659.1"/>
    <property type="molecule type" value="Genomic_DNA"/>
</dbReference>
<feature type="compositionally biased region" description="Low complexity" evidence="18">
    <location>
        <begin position="147"/>
        <end position="169"/>
    </location>
</feature>
<comment type="pathway">
    <text evidence="6">Cofactor biosynthesis; adenosylcobalamin biosynthesis; adenosylcobalamin from cob(II)yrinate a,c-diamide: step 5/7.</text>
</comment>
<keyword evidence="19" id="KW-0548">Nucleotidyltransferase</keyword>
<dbReference type="GO" id="GO:0008820">
    <property type="term" value="F:cobinamide phosphate guanylyltransferase activity"/>
    <property type="evidence" value="ECO:0007669"/>
    <property type="project" value="UniProtKB-EC"/>
</dbReference>
<comment type="function">
    <text evidence="4">Catalyzes ATP-dependent phosphorylation of adenosylcobinamide and addition of GMP to adenosylcobinamide phosphate.</text>
</comment>
<evidence type="ECO:0000256" key="6">
    <source>
        <dbReference type="ARBA" id="ARBA00005159"/>
    </source>
</evidence>
<comment type="catalytic activity">
    <reaction evidence="2">
        <text>adenosylcob(III)inamide phosphate + GTP + H(+) = adenosylcob(III)inamide-GDP + diphosphate</text>
        <dbReference type="Rhea" id="RHEA:22712"/>
        <dbReference type="ChEBI" id="CHEBI:15378"/>
        <dbReference type="ChEBI" id="CHEBI:33019"/>
        <dbReference type="ChEBI" id="CHEBI:37565"/>
        <dbReference type="ChEBI" id="CHEBI:58502"/>
        <dbReference type="ChEBI" id="CHEBI:60487"/>
        <dbReference type="EC" id="2.7.7.62"/>
    </reaction>
</comment>
<comment type="pathway">
    <text evidence="5">Cofactor biosynthesis; adenosylcobalamin biosynthesis; adenosylcobalamin from cob(II)yrinate a,c-diamide: step 6/7.</text>
</comment>
<dbReference type="Proteomes" id="UP001558353">
    <property type="component" value="Unassembled WGS sequence"/>
</dbReference>
<name>A0ABV3UQQ5_9CORY</name>
<evidence type="ECO:0000256" key="5">
    <source>
        <dbReference type="ARBA" id="ARBA00004692"/>
    </source>
</evidence>
<organism evidence="19 20">
    <name type="scientific">Corynebacterium xerosis</name>
    <dbReference type="NCBI Taxonomy" id="1725"/>
    <lineage>
        <taxon>Bacteria</taxon>
        <taxon>Bacillati</taxon>
        <taxon>Actinomycetota</taxon>
        <taxon>Actinomycetes</taxon>
        <taxon>Mycobacteriales</taxon>
        <taxon>Corynebacteriaceae</taxon>
        <taxon>Corynebacterium</taxon>
    </lineage>
</organism>
<proteinExistence type="inferred from homology"/>
<evidence type="ECO:0000256" key="8">
    <source>
        <dbReference type="ARBA" id="ARBA00012016"/>
    </source>
</evidence>